<accession>A0AAV8RGU8</accession>
<dbReference type="AlphaFoldDB" id="A0AAV8RGU8"/>
<name>A0AAV8RGU8_ENSVE</name>
<keyword evidence="2" id="KW-1185">Reference proteome</keyword>
<reference evidence="1 2" key="1">
    <citation type="submission" date="2022-12" db="EMBL/GenBank/DDBJ databases">
        <title>Chromosome-scale assembly of the Ensete ventricosum genome.</title>
        <authorList>
            <person name="Dussert Y."/>
            <person name="Stocks J."/>
            <person name="Wendawek A."/>
            <person name="Woldeyes F."/>
            <person name="Nichols R.A."/>
            <person name="Borrell J.S."/>
        </authorList>
    </citation>
    <scope>NUCLEOTIDE SEQUENCE [LARGE SCALE GENOMIC DNA]</scope>
    <source>
        <strain evidence="2">cv. Maze</strain>
        <tissue evidence="1">Seeds</tissue>
    </source>
</reference>
<evidence type="ECO:0000313" key="2">
    <source>
        <dbReference type="Proteomes" id="UP001222027"/>
    </source>
</evidence>
<protein>
    <submittedName>
        <fullName evidence="1">Uncharacterized protein</fullName>
    </submittedName>
</protein>
<proteinExistence type="predicted"/>
<dbReference type="EMBL" id="JAQQAF010000003">
    <property type="protein sequence ID" value="KAJ8501375.1"/>
    <property type="molecule type" value="Genomic_DNA"/>
</dbReference>
<sequence length="154" mass="17767">MKDVLSAALEHTHIVSRTMSIAFMFSNFCFLRGLWFHVKQHQHPGASSDFICTSKGSSGLCWFKGCTICKFEYSISMRSSKTTIRWMDAAWSFLKLIIGKNALVNKGKEEMGSFIFSARPHTTNNHHGRECKSFLFFLFLLKCPSDPYQWCCEW</sequence>
<gene>
    <name evidence="1" type="ORF">OPV22_011927</name>
</gene>
<organism evidence="1 2">
    <name type="scientific">Ensete ventricosum</name>
    <name type="common">Abyssinian banana</name>
    <name type="synonym">Musa ensete</name>
    <dbReference type="NCBI Taxonomy" id="4639"/>
    <lineage>
        <taxon>Eukaryota</taxon>
        <taxon>Viridiplantae</taxon>
        <taxon>Streptophyta</taxon>
        <taxon>Embryophyta</taxon>
        <taxon>Tracheophyta</taxon>
        <taxon>Spermatophyta</taxon>
        <taxon>Magnoliopsida</taxon>
        <taxon>Liliopsida</taxon>
        <taxon>Zingiberales</taxon>
        <taxon>Musaceae</taxon>
        <taxon>Ensete</taxon>
    </lineage>
</organism>
<evidence type="ECO:0000313" key="1">
    <source>
        <dbReference type="EMBL" id="KAJ8501375.1"/>
    </source>
</evidence>
<dbReference type="Proteomes" id="UP001222027">
    <property type="component" value="Unassembled WGS sequence"/>
</dbReference>
<comment type="caution">
    <text evidence="1">The sequence shown here is derived from an EMBL/GenBank/DDBJ whole genome shotgun (WGS) entry which is preliminary data.</text>
</comment>